<protein>
    <submittedName>
        <fullName evidence="1">Uncharacterized protein</fullName>
    </submittedName>
</protein>
<evidence type="ECO:0000313" key="1">
    <source>
        <dbReference type="EMBL" id="KAF1998152.1"/>
    </source>
</evidence>
<reference evidence="1" key="1">
    <citation type="journal article" date="2020" name="Stud. Mycol.">
        <title>101 Dothideomycetes genomes: a test case for predicting lifestyles and emergence of pathogens.</title>
        <authorList>
            <person name="Haridas S."/>
            <person name="Albert R."/>
            <person name="Binder M."/>
            <person name="Bloem J."/>
            <person name="Labutti K."/>
            <person name="Salamov A."/>
            <person name="Andreopoulos B."/>
            <person name="Baker S."/>
            <person name="Barry K."/>
            <person name="Bills G."/>
            <person name="Bluhm B."/>
            <person name="Cannon C."/>
            <person name="Castanera R."/>
            <person name="Culley D."/>
            <person name="Daum C."/>
            <person name="Ezra D."/>
            <person name="Gonzalez J."/>
            <person name="Henrissat B."/>
            <person name="Kuo A."/>
            <person name="Liang C."/>
            <person name="Lipzen A."/>
            <person name="Lutzoni F."/>
            <person name="Magnuson J."/>
            <person name="Mondo S."/>
            <person name="Nolan M."/>
            <person name="Ohm R."/>
            <person name="Pangilinan J."/>
            <person name="Park H.-J."/>
            <person name="Ramirez L."/>
            <person name="Alfaro M."/>
            <person name="Sun H."/>
            <person name="Tritt A."/>
            <person name="Yoshinaga Y."/>
            <person name="Zwiers L.-H."/>
            <person name="Turgeon B."/>
            <person name="Goodwin S."/>
            <person name="Spatafora J."/>
            <person name="Crous P."/>
            <person name="Grigoriev I."/>
        </authorList>
    </citation>
    <scope>NUCLEOTIDE SEQUENCE</scope>
    <source>
        <strain evidence="1">CBS 123094</strain>
    </source>
</reference>
<organism evidence="1 2">
    <name type="scientific">Amniculicola lignicola CBS 123094</name>
    <dbReference type="NCBI Taxonomy" id="1392246"/>
    <lineage>
        <taxon>Eukaryota</taxon>
        <taxon>Fungi</taxon>
        <taxon>Dikarya</taxon>
        <taxon>Ascomycota</taxon>
        <taxon>Pezizomycotina</taxon>
        <taxon>Dothideomycetes</taxon>
        <taxon>Pleosporomycetidae</taxon>
        <taxon>Pleosporales</taxon>
        <taxon>Amniculicolaceae</taxon>
        <taxon>Amniculicola</taxon>
    </lineage>
</organism>
<evidence type="ECO:0000313" key="2">
    <source>
        <dbReference type="Proteomes" id="UP000799779"/>
    </source>
</evidence>
<sequence length="69" mass="7534">MFILSSLPTDAYGNPGCRLERGYTECPGGYPCGSRPEIDVVRWCDGCRRPESSDMPVRSSHLVARAVTG</sequence>
<proteinExistence type="predicted"/>
<name>A0A6A5W8T0_9PLEO</name>
<keyword evidence="2" id="KW-1185">Reference proteome</keyword>
<dbReference type="AlphaFoldDB" id="A0A6A5W8T0"/>
<accession>A0A6A5W8T0</accession>
<gene>
    <name evidence="1" type="ORF">P154DRAFT_524256</name>
</gene>
<dbReference type="EMBL" id="ML977606">
    <property type="protein sequence ID" value="KAF1998152.1"/>
    <property type="molecule type" value="Genomic_DNA"/>
</dbReference>
<dbReference type="Proteomes" id="UP000799779">
    <property type="component" value="Unassembled WGS sequence"/>
</dbReference>